<protein>
    <recommendedName>
        <fullName evidence="2">1-phosphatidylinositol 4-kinase</fullName>
        <ecNumber evidence="2">2.7.1.67</ecNumber>
    </recommendedName>
</protein>
<dbReference type="EMBL" id="JARAOO010000004">
    <property type="protein sequence ID" value="KAJ7972062.1"/>
    <property type="molecule type" value="Genomic_DNA"/>
</dbReference>
<dbReference type="PROSITE" id="PS50290">
    <property type="entry name" value="PI3_4_KINASE_3"/>
    <property type="match status" value="1"/>
</dbReference>
<evidence type="ECO:0000259" key="7">
    <source>
        <dbReference type="PROSITE" id="PS50290"/>
    </source>
</evidence>
<dbReference type="EMBL" id="JARAOO010000004">
    <property type="protein sequence ID" value="KAJ7972061.1"/>
    <property type="molecule type" value="Genomic_DNA"/>
</dbReference>
<evidence type="ECO:0000256" key="6">
    <source>
        <dbReference type="ARBA" id="ARBA00022840"/>
    </source>
</evidence>
<dbReference type="InterPro" id="IPR044571">
    <property type="entry name" value="P4KG1-8"/>
</dbReference>
<evidence type="ECO:0000256" key="4">
    <source>
        <dbReference type="ARBA" id="ARBA00022741"/>
    </source>
</evidence>
<dbReference type="InterPro" id="IPR000403">
    <property type="entry name" value="PI3/4_kinase_cat_dom"/>
</dbReference>
<evidence type="ECO:0000256" key="3">
    <source>
        <dbReference type="ARBA" id="ARBA00022679"/>
    </source>
</evidence>
<evidence type="ECO:0000256" key="5">
    <source>
        <dbReference type="ARBA" id="ARBA00022777"/>
    </source>
</evidence>
<name>A0AAD7PZI5_QUISA</name>
<keyword evidence="4" id="KW-0547">Nucleotide-binding</keyword>
<dbReference type="KEGG" id="qsa:O6P43_010005"/>
<evidence type="ECO:0000256" key="1">
    <source>
        <dbReference type="ARBA" id="ARBA00008941"/>
    </source>
</evidence>
<feature type="domain" description="PI3K/PI4K catalytic" evidence="7">
    <location>
        <begin position="108"/>
        <end position="407"/>
    </location>
</feature>
<dbReference type="EC" id="2.7.1.67" evidence="2"/>
<comment type="caution">
    <text evidence="8">The sequence shown here is derived from an EMBL/GenBank/DDBJ whole genome shotgun (WGS) entry which is preliminary data.</text>
</comment>
<evidence type="ECO:0000313" key="9">
    <source>
        <dbReference type="Proteomes" id="UP001163823"/>
    </source>
</evidence>
<dbReference type="Proteomes" id="UP001163823">
    <property type="component" value="Chromosome 4"/>
</dbReference>
<keyword evidence="3" id="KW-0808">Transferase</keyword>
<dbReference type="GO" id="GO:0004430">
    <property type="term" value="F:1-phosphatidylinositol 4-kinase activity"/>
    <property type="evidence" value="ECO:0007669"/>
    <property type="project" value="UniProtKB-EC"/>
</dbReference>
<gene>
    <name evidence="8" type="ORF">O6P43_010005</name>
</gene>
<dbReference type="Pfam" id="PF00454">
    <property type="entry name" value="PI3_PI4_kinase"/>
    <property type="match status" value="1"/>
</dbReference>
<sequence length="560" mass="62338">MRFFEMAVAIDQHHGFKPFSQSLNCKLQSYTHLDNNILDIRQTNFSNSLKQAFEAANIHRSFSTPCLPLTTSVEEEFYSNPRIKVVGGHGAPTIRALVLEVARAMASGVDPLPVSSGLGGAYIFRSQNGNNIAVAKPADEEPLAFNNPKGFGGQMMGQPGLKRSVRIGETGIRELAAYLLDYGGFAGVPPTALVKLCHSAFHVSDEAAIPAIPSKIASLQCFVDHNFDAGELGPSCFSVASVHQIGILDLRLLNLDRHAGNMLVKKNDHESYTTGVYELVPIDHGFCLPEWLDDPYFEWLHWPQASVPFSESENEYISKLDPFEDAELVRTELPLLRESSVRVLVVCTIFLKRAAAAGLCLADIGAMMTQEFCGGEETLSELETICSQAKANLRCIPFINGKHSEETEKEFKMFQFEGENKDYVCKVFDLPSRLQIHHEVPQPSKLLRFSSAGSINRLAEPVLSPLYEENYNENKDVFTENTKDNDGSNDKCDKHVEGGMVKSMSFSVQNWNCETGGVSFGDMNGVEWELFLEMFEKLLLDVFEDKRSMKLKQRSTSCKF</sequence>
<comment type="similarity">
    <text evidence="1">Belongs to the PI3/PI4-kinase family. Type II PI4K subfamily.</text>
</comment>
<organism evidence="8 9">
    <name type="scientific">Quillaja saponaria</name>
    <name type="common">Soap bark tree</name>
    <dbReference type="NCBI Taxonomy" id="32244"/>
    <lineage>
        <taxon>Eukaryota</taxon>
        <taxon>Viridiplantae</taxon>
        <taxon>Streptophyta</taxon>
        <taxon>Embryophyta</taxon>
        <taxon>Tracheophyta</taxon>
        <taxon>Spermatophyta</taxon>
        <taxon>Magnoliopsida</taxon>
        <taxon>eudicotyledons</taxon>
        <taxon>Gunneridae</taxon>
        <taxon>Pentapetalae</taxon>
        <taxon>rosids</taxon>
        <taxon>fabids</taxon>
        <taxon>Fabales</taxon>
        <taxon>Quillajaceae</taxon>
        <taxon>Quillaja</taxon>
    </lineage>
</organism>
<accession>A0AAD7PZI5</accession>
<dbReference type="PANTHER" id="PTHR45800">
    <property type="entry name" value="PHOSPHATIDYLINOSITOL 4-KINASE GAMMA"/>
    <property type="match status" value="1"/>
</dbReference>
<evidence type="ECO:0000256" key="2">
    <source>
        <dbReference type="ARBA" id="ARBA00012169"/>
    </source>
</evidence>
<dbReference type="AlphaFoldDB" id="A0AAD7PZI5"/>
<keyword evidence="6" id="KW-0067">ATP-binding</keyword>
<keyword evidence="9" id="KW-1185">Reference proteome</keyword>
<dbReference type="GO" id="GO:0005524">
    <property type="term" value="F:ATP binding"/>
    <property type="evidence" value="ECO:0007669"/>
    <property type="project" value="UniProtKB-KW"/>
</dbReference>
<keyword evidence="5" id="KW-0418">Kinase</keyword>
<reference evidence="8" key="1">
    <citation type="journal article" date="2023" name="Science">
        <title>Elucidation of the pathway for biosynthesis of saponin adjuvants from the soapbark tree.</title>
        <authorList>
            <person name="Reed J."/>
            <person name="Orme A."/>
            <person name="El-Demerdash A."/>
            <person name="Owen C."/>
            <person name="Martin L.B.B."/>
            <person name="Misra R.C."/>
            <person name="Kikuchi S."/>
            <person name="Rejzek M."/>
            <person name="Martin A.C."/>
            <person name="Harkess A."/>
            <person name="Leebens-Mack J."/>
            <person name="Louveau T."/>
            <person name="Stephenson M.J."/>
            <person name="Osbourn A."/>
        </authorList>
    </citation>
    <scope>NUCLEOTIDE SEQUENCE</scope>
    <source>
        <strain evidence="8">S10</strain>
    </source>
</reference>
<dbReference type="PANTHER" id="PTHR45800:SF21">
    <property type="entry name" value="PHOSPHATIDYLINOSITOL 4-KINASE GAMMA 8"/>
    <property type="match status" value="1"/>
</dbReference>
<evidence type="ECO:0000313" key="8">
    <source>
        <dbReference type="EMBL" id="KAJ7972062.1"/>
    </source>
</evidence>
<proteinExistence type="inferred from homology"/>